<gene>
    <name evidence="1" type="ORF">Bcop_1967</name>
</gene>
<dbReference type="PROSITE" id="PS51257">
    <property type="entry name" value="PROKAR_LIPOPROTEIN"/>
    <property type="match status" value="1"/>
</dbReference>
<dbReference type="Proteomes" id="UP000018439">
    <property type="component" value="Chromosome"/>
</dbReference>
<dbReference type="AlphaFoldDB" id="F3ZSJ1"/>
<sequence length="217" mass="25060">MKRYKIYSSLLLALFFLVACGGGKKSERQDRSSEYVTNNEAIRLNNAGYELMMEFADQTDSVAKAYAMFQQAHKLDKHYELIYYNIAKAQILLKKYDEVAHTYDQIIALNTEMPDPYVYKGMFFDWREDSVQAKSYYNTALKLLEGGILNGKGNQLTDELSVCLVYFLLNDSTRLSLEYNRLTQKYAQDSINLEFVANMKAQTDSITKEELINGLFE</sequence>
<evidence type="ECO:0000313" key="2">
    <source>
        <dbReference type="Proteomes" id="UP000018439"/>
    </source>
</evidence>
<accession>F3ZSJ1</accession>
<dbReference type="InterPro" id="IPR011990">
    <property type="entry name" value="TPR-like_helical_dom_sf"/>
</dbReference>
<dbReference type="EMBL" id="CM001167">
    <property type="protein sequence ID" value="EGJ72143.1"/>
    <property type="molecule type" value="Genomic_DNA"/>
</dbReference>
<dbReference type="HOGENOM" id="CLU_1270184_0_0_10"/>
<keyword evidence="2" id="KW-1185">Reference proteome</keyword>
<organism evidence="1 2">
    <name type="scientific">Bacteroides coprosuis DSM 18011</name>
    <dbReference type="NCBI Taxonomy" id="679937"/>
    <lineage>
        <taxon>Bacteria</taxon>
        <taxon>Pseudomonadati</taxon>
        <taxon>Bacteroidota</taxon>
        <taxon>Bacteroidia</taxon>
        <taxon>Bacteroidales</taxon>
        <taxon>Bacteroidaceae</taxon>
        <taxon>Bacteroides</taxon>
    </lineage>
</organism>
<dbReference type="Gene3D" id="1.25.40.10">
    <property type="entry name" value="Tetratricopeptide repeat domain"/>
    <property type="match status" value="1"/>
</dbReference>
<reference evidence="1 2" key="1">
    <citation type="journal article" date="2011" name="Stand. Genomic Sci.">
        <title>Non-contiguous finished genome sequence of Bacteroides coprosuis type strain (PC139).</title>
        <authorList>
            <person name="Land M."/>
            <person name="Held B."/>
            <person name="Gronow S."/>
            <person name="Abt B."/>
            <person name="Lucas S."/>
            <person name="Del Rio T.G."/>
            <person name="Nolan M."/>
            <person name="Tice H."/>
            <person name="Cheng J.F."/>
            <person name="Pitluck S."/>
            <person name="Liolios K."/>
            <person name="Pagani I."/>
            <person name="Ivanova N."/>
            <person name="Mavromatis K."/>
            <person name="Mikhailova N."/>
            <person name="Pati A."/>
            <person name="Tapia R."/>
            <person name="Han C."/>
            <person name="Goodwin L."/>
            <person name="Chen A."/>
            <person name="Palaniappan K."/>
            <person name="Hauser L."/>
            <person name="Brambilla E.M."/>
            <person name="Rohde M."/>
            <person name="Goker M."/>
            <person name="Detter J.C."/>
            <person name="Woyke T."/>
            <person name="Bristow J."/>
            <person name="Eisen J.A."/>
            <person name="Markowitz V."/>
            <person name="Hugenholtz P."/>
            <person name="Kyrpides N.C."/>
            <person name="Klenk H.P."/>
            <person name="Lapidus A."/>
        </authorList>
    </citation>
    <scope>NUCLEOTIDE SEQUENCE [LARGE SCALE GENOMIC DNA]</scope>
    <source>
        <strain evidence="1 2">DSM 18011</strain>
    </source>
</reference>
<proteinExistence type="predicted"/>
<evidence type="ECO:0000313" key="1">
    <source>
        <dbReference type="EMBL" id="EGJ72143.1"/>
    </source>
</evidence>
<protein>
    <submittedName>
        <fullName evidence="1">Uncharacterized protein</fullName>
    </submittedName>
</protein>
<name>F3ZSJ1_9BACE</name>
<dbReference type="SUPFAM" id="SSF48452">
    <property type="entry name" value="TPR-like"/>
    <property type="match status" value="1"/>
</dbReference>